<evidence type="ECO:0000256" key="4">
    <source>
        <dbReference type="ARBA" id="ARBA00035229"/>
    </source>
</evidence>
<dbReference type="EMBL" id="NBVN01000002">
    <property type="protein sequence ID" value="PUA33406.1"/>
    <property type="molecule type" value="Genomic_DNA"/>
</dbReference>
<dbReference type="AlphaFoldDB" id="A0A2R7Y7G1"/>
<dbReference type="NCBIfam" id="NF006332">
    <property type="entry name" value="PRK08562.1"/>
    <property type="match status" value="1"/>
</dbReference>
<dbReference type="CDD" id="cd00513">
    <property type="entry name" value="Ribosomal_L32_L32e"/>
    <property type="match status" value="1"/>
</dbReference>
<dbReference type="InterPro" id="IPR023654">
    <property type="entry name" value="Ribosomal_eL32_arc"/>
</dbReference>
<dbReference type="GO" id="GO:0022625">
    <property type="term" value="C:cytosolic large ribosomal subunit"/>
    <property type="evidence" value="ECO:0007669"/>
    <property type="project" value="TreeGrafter"/>
</dbReference>
<dbReference type="HAMAP" id="MF_00810">
    <property type="entry name" value="Ribosomal_eL32"/>
    <property type="match status" value="1"/>
</dbReference>
<evidence type="ECO:0000256" key="3">
    <source>
        <dbReference type="ARBA" id="ARBA00023274"/>
    </source>
</evidence>
<dbReference type="SMART" id="SM01393">
    <property type="entry name" value="Ribosomal_L32e"/>
    <property type="match status" value="1"/>
</dbReference>
<accession>A0A2R7Y7G1</accession>
<organism evidence="6 7">
    <name type="scientific">Zestosphaera tikiterensis</name>
    <dbReference type="NCBI Taxonomy" id="1973259"/>
    <lineage>
        <taxon>Archaea</taxon>
        <taxon>Thermoproteota</taxon>
        <taxon>Thermoprotei</taxon>
        <taxon>Desulfurococcales</taxon>
        <taxon>Desulfurococcaceae</taxon>
        <taxon>Zestosphaera</taxon>
    </lineage>
</organism>
<protein>
    <recommendedName>
        <fullName evidence="4 5">Large ribosomal subunit protein eL32</fullName>
    </recommendedName>
</protein>
<keyword evidence="3 5" id="KW-0687">Ribonucleoprotein</keyword>
<evidence type="ECO:0000256" key="5">
    <source>
        <dbReference type="HAMAP-Rule" id="MF_00810"/>
    </source>
</evidence>
<sequence>MSRVSKEEVLKKIKNKRKVRFLRHQWWKFRKFMNDLKWRKPKGIDNPMRLRLKGHPPMASVGFRVPKDIRGYHPSGLKPVVVHNVKELSLFNPAEVIVYVGRTVGARKKSEIVAKAKELGFIVANEGGVHA</sequence>
<dbReference type="InterPro" id="IPR036351">
    <property type="entry name" value="Ribosomal_eL32_sf"/>
</dbReference>
<evidence type="ECO:0000256" key="2">
    <source>
        <dbReference type="ARBA" id="ARBA00022980"/>
    </source>
</evidence>
<evidence type="ECO:0000313" key="6">
    <source>
        <dbReference type="EMBL" id="PUA33406.1"/>
    </source>
</evidence>
<dbReference type="SUPFAM" id="SSF52042">
    <property type="entry name" value="Ribosomal protein L32e"/>
    <property type="match status" value="1"/>
</dbReference>
<dbReference type="InterPro" id="IPR001515">
    <property type="entry name" value="Ribosomal_eL32"/>
</dbReference>
<evidence type="ECO:0000256" key="1">
    <source>
        <dbReference type="ARBA" id="ARBA00008431"/>
    </source>
</evidence>
<name>A0A2R7Y7G1_9CREN</name>
<gene>
    <name evidence="5" type="primary">rpl32e</name>
    <name evidence="6" type="ORF">B7O98_03000</name>
</gene>
<dbReference type="PANTHER" id="PTHR23413">
    <property type="entry name" value="60S RIBOSOMAL PROTEIN L32 AND DNA-DIRECTED RNA POLYMERASE II, SUBUNIT N"/>
    <property type="match status" value="1"/>
</dbReference>
<dbReference type="Proteomes" id="UP000244093">
    <property type="component" value="Unassembled WGS sequence"/>
</dbReference>
<comment type="caution">
    <text evidence="6">The sequence shown here is derived from an EMBL/GenBank/DDBJ whole genome shotgun (WGS) entry which is preliminary data.</text>
</comment>
<dbReference type="GO" id="GO:0006412">
    <property type="term" value="P:translation"/>
    <property type="evidence" value="ECO:0007669"/>
    <property type="project" value="UniProtKB-UniRule"/>
</dbReference>
<dbReference type="Pfam" id="PF01655">
    <property type="entry name" value="Ribosomal_L32e"/>
    <property type="match status" value="1"/>
</dbReference>
<proteinExistence type="inferred from homology"/>
<dbReference type="GO" id="GO:0003735">
    <property type="term" value="F:structural constituent of ribosome"/>
    <property type="evidence" value="ECO:0007669"/>
    <property type="project" value="InterPro"/>
</dbReference>
<dbReference type="PANTHER" id="PTHR23413:SF1">
    <property type="entry name" value="RIBOSOMAL PROTEIN L32"/>
    <property type="match status" value="1"/>
</dbReference>
<comment type="similarity">
    <text evidence="1 5">Belongs to the eukaryotic ribosomal protein eL32 family.</text>
</comment>
<reference evidence="6 7" key="1">
    <citation type="journal article" date="2018" name="Syst. Appl. Microbiol.">
        <title>A new symbiotic nanoarchaeote (Candidatus Nanoclepta minutus) and its host (Zestosphaera tikiterensis gen. nov., sp. nov.) from a New Zealand hot spring.</title>
        <authorList>
            <person name="St John E."/>
            <person name="Liu Y."/>
            <person name="Podar M."/>
            <person name="Stott M.B."/>
            <person name="Meneghin J."/>
            <person name="Chen Z."/>
            <person name="Lagutin K."/>
            <person name="Mitchell K."/>
            <person name="Reysenbach A.L."/>
        </authorList>
    </citation>
    <scope>NUCLEOTIDE SEQUENCE [LARGE SCALE GENOMIC DNA]</scope>
    <source>
        <strain evidence="6">NZ3</strain>
    </source>
</reference>
<dbReference type="PROSITE" id="PS00580">
    <property type="entry name" value="RIBOSOMAL_L32E"/>
    <property type="match status" value="1"/>
</dbReference>
<keyword evidence="2 5" id="KW-0689">Ribosomal protein</keyword>
<dbReference type="InterPro" id="IPR018263">
    <property type="entry name" value="Ribosomal_eL32_CS"/>
</dbReference>
<evidence type="ECO:0000313" key="7">
    <source>
        <dbReference type="Proteomes" id="UP000244093"/>
    </source>
</evidence>